<proteinExistence type="predicted"/>
<dbReference type="GO" id="GO:0005634">
    <property type="term" value="C:nucleus"/>
    <property type="evidence" value="ECO:0007669"/>
    <property type="project" value="TreeGrafter"/>
</dbReference>
<accession>A0A8H5C4J8</accession>
<feature type="compositionally biased region" description="Low complexity" evidence="1">
    <location>
        <begin position="289"/>
        <end position="303"/>
    </location>
</feature>
<evidence type="ECO:0000313" key="3">
    <source>
        <dbReference type="Proteomes" id="UP000541558"/>
    </source>
</evidence>
<dbReference type="OrthoDB" id="244495at2759"/>
<organism evidence="2 3">
    <name type="scientific">Ephemerocybe angulata</name>
    <dbReference type="NCBI Taxonomy" id="980116"/>
    <lineage>
        <taxon>Eukaryota</taxon>
        <taxon>Fungi</taxon>
        <taxon>Dikarya</taxon>
        <taxon>Basidiomycota</taxon>
        <taxon>Agaricomycotina</taxon>
        <taxon>Agaricomycetes</taxon>
        <taxon>Agaricomycetidae</taxon>
        <taxon>Agaricales</taxon>
        <taxon>Agaricineae</taxon>
        <taxon>Psathyrellaceae</taxon>
        <taxon>Ephemerocybe</taxon>
    </lineage>
</organism>
<dbReference type="Gene3D" id="1.10.472.10">
    <property type="entry name" value="Cyclin-like"/>
    <property type="match status" value="1"/>
</dbReference>
<dbReference type="AlphaFoldDB" id="A0A8H5C4J8"/>
<dbReference type="GO" id="GO:0000307">
    <property type="term" value="C:cyclin-dependent protein kinase holoenzyme complex"/>
    <property type="evidence" value="ECO:0007669"/>
    <property type="project" value="TreeGrafter"/>
</dbReference>
<gene>
    <name evidence="2" type="ORF">D9611_010028</name>
</gene>
<keyword evidence="3" id="KW-1185">Reference proteome</keyword>
<evidence type="ECO:0008006" key="4">
    <source>
        <dbReference type="Google" id="ProtNLM"/>
    </source>
</evidence>
<evidence type="ECO:0000313" key="2">
    <source>
        <dbReference type="EMBL" id="KAF5334878.1"/>
    </source>
</evidence>
<comment type="caution">
    <text evidence="2">The sequence shown here is derived from an EMBL/GenBank/DDBJ whole genome shotgun (WGS) entry which is preliminary data.</text>
</comment>
<dbReference type="EMBL" id="JAACJK010000065">
    <property type="protein sequence ID" value="KAF5334878.1"/>
    <property type="molecule type" value="Genomic_DNA"/>
</dbReference>
<protein>
    <recommendedName>
        <fullName evidence="4">Cyclin N-terminal domain-containing protein</fullName>
    </recommendedName>
</protein>
<reference evidence="2 3" key="1">
    <citation type="journal article" date="2020" name="ISME J.">
        <title>Uncovering the hidden diversity of litter-decomposition mechanisms in mushroom-forming fungi.</title>
        <authorList>
            <person name="Floudas D."/>
            <person name="Bentzer J."/>
            <person name="Ahren D."/>
            <person name="Johansson T."/>
            <person name="Persson P."/>
            <person name="Tunlid A."/>
        </authorList>
    </citation>
    <scope>NUCLEOTIDE SEQUENCE [LARGE SCALE GENOMIC DNA]</scope>
    <source>
        <strain evidence="2 3">CBS 175.51</strain>
    </source>
</reference>
<dbReference type="Proteomes" id="UP000541558">
    <property type="component" value="Unassembled WGS sequence"/>
</dbReference>
<sequence length="399" mass="43605">MSPSTFSTQSPPDPEMFEVGHRESVILAELVHAYLASTIGVPPHHTDLWSQIQLENALAGIFRKAFLHPSLAGVACHYVGRLARRHHSRRSNTCPPTTPGTPRLRLGGRAALNLFMAAFVVAEKCVHDRAIARSAWVDILGGGVDLGGLMKLEMQFLEAVGWDLRVGDGVCYDWQCMLLAWWAMGERRKRGGDWDWDGAEDGVRAVGGRPMAFEYFDGLSDDERVRFMFLAGEGREDGSCCGGGDYHELVPSIWDIPTKDLGSIKEGRDVSIRHLSDPYSSDSDEPESESGTSGPSSSPVSSDPTDDEDSSSECYSLSLSASTSSSQLVFDSLPQSPESGFLLRGVPPPPSTPADESIKHVQDRRPCRFRMASSCLEGAPPVDWNSEVLEYAQVTTEVR</sequence>
<feature type="compositionally biased region" description="Low complexity" evidence="1">
    <location>
        <begin position="312"/>
        <end position="328"/>
    </location>
</feature>
<dbReference type="InterPro" id="IPR013922">
    <property type="entry name" value="Cyclin_PHO80-like"/>
</dbReference>
<name>A0A8H5C4J8_9AGAR</name>
<dbReference type="PANTHER" id="PTHR15615:SF27">
    <property type="entry name" value="PHO85 CYCLIN CLG1"/>
    <property type="match status" value="1"/>
</dbReference>
<dbReference type="PANTHER" id="PTHR15615">
    <property type="match status" value="1"/>
</dbReference>
<feature type="region of interest" description="Disordered" evidence="1">
    <location>
        <begin position="274"/>
        <end position="361"/>
    </location>
</feature>
<evidence type="ECO:0000256" key="1">
    <source>
        <dbReference type="SAM" id="MobiDB-lite"/>
    </source>
</evidence>
<dbReference type="GO" id="GO:0016538">
    <property type="term" value="F:cyclin-dependent protein serine/threonine kinase regulator activity"/>
    <property type="evidence" value="ECO:0007669"/>
    <property type="project" value="TreeGrafter"/>
</dbReference>
<dbReference type="GO" id="GO:0019901">
    <property type="term" value="F:protein kinase binding"/>
    <property type="evidence" value="ECO:0007669"/>
    <property type="project" value="InterPro"/>
</dbReference>